<dbReference type="AlphaFoldDB" id="A0A226EKR9"/>
<dbReference type="Proteomes" id="UP000198287">
    <property type="component" value="Unassembled WGS sequence"/>
</dbReference>
<feature type="transmembrane region" description="Helical" evidence="1">
    <location>
        <begin position="226"/>
        <end position="247"/>
    </location>
</feature>
<dbReference type="EMBL" id="LNIX01000003">
    <property type="protein sequence ID" value="OXA57584.1"/>
    <property type="molecule type" value="Genomic_DNA"/>
</dbReference>
<feature type="transmembrane region" description="Helical" evidence="1">
    <location>
        <begin position="79"/>
        <end position="98"/>
    </location>
</feature>
<accession>A0A226EKR9</accession>
<evidence type="ECO:0000313" key="3">
    <source>
        <dbReference type="Proteomes" id="UP000198287"/>
    </source>
</evidence>
<evidence type="ECO:0000256" key="1">
    <source>
        <dbReference type="SAM" id="Phobius"/>
    </source>
</evidence>
<reference evidence="2 3" key="1">
    <citation type="submission" date="2015-12" db="EMBL/GenBank/DDBJ databases">
        <title>The genome of Folsomia candida.</title>
        <authorList>
            <person name="Faddeeva A."/>
            <person name="Derks M.F."/>
            <person name="Anvar Y."/>
            <person name="Smit S."/>
            <person name="Van Straalen N."/>
            <person name="Roelofs D."/>
        </authorList>
    </citation>
    <scope>NUCLEOTIDE SEQUENCE [LARGE SCALE GENOMIC DNA]</scope>
    <source>
        <strain evidence="2 3">VU population</strain>
        <tissue evidence="2">Whole body</tissue>
    </source>
</reference>
<comment type="caution">
    <text evidence="2">The sequence shown here is derived from an EMBL/GenBank/DDBJ whole genome shotgun (WGS) entry which is preliminary data.</text>
</comment>
<feature type="transmembrane region" description="Helical" evidence="1">
    <location>
        <begin position="300"/>
        <end position="321"/>
    </location>
</feature>
<feature type="transmembrane region" description="Helical" evidence="1">
    <location>
        <begin position="110"/>
        <end position="130"/>
    </location>
</feature>
<keyword evidence="1" id="KW-0472">Membrane</keyword>
<sequence length="421" mass="49099">MIRKKALQRIPSASEGNEGCKMLLRDSPLLQQMFTNLVPYIKIQIKVCSRFSCIPFTWDEEQRRIGISKSRWKLRFCKFQVIIHWIYTLAMLAYFVTPGSMKLNKMSNKLLGFVFLSCLIVTMFMQSVFWQKRTEAIALWKAFSDIEEYYIDPSAVKKSKRDPMSLVMILLGICTSFGLPGFMCTMLLVDPCKPPHLGYILYKVSLETCMQPKYHIRILLLMFDTWIWAIAISSACYYVFHCMFLGLRCLDLYMRLLITGTRNPLQRIFRTQDSKDQVVFRLYREFQIVVKFYNKVFQTVFIPTLVATAIFVIIICLYTCIKLHKVIPMPGFAFFPLLSTDGFSVIFISRIASIVYIKSRFFVTMVQNSSKNSRRTWFRKNAASLDKLKIRFGSGNFIDEMTPLVFLDFSFSQTVSLMLLT</sequence>
<feature type="transmembrane region" description="Helical" evidence="1">
    <location>
        <begin position="333"/>
        <end position="357"/>
    </location>
</feature>
<keyword evidence="3" id="KW-1185">Reference proteome</keyword>
<evidence type="ECO:0000313" key="2">
    <source>
        <dbReference type="EMBL" id="OXA57584.1"/>
    </source>
</evidence>
<organism evidence="2 3">
    <name type="scientific">Folsomia candida</name>
    <name type="common">Springtail</name>
    <dbReference type="NCBI Taxonomy" id="158441"/>
    <lineage>
        <taxon>Eukaryota</taxon>
        <taxon>Metazoa</taxon>
        <taxon>Ecdysozoa</taxon>
        <taxon>Arthropoda</taxon>
        <taxon>Hexapoda</taxon>
        <taxon>Collembola</taxon>
        <taxon>Entomobryomorpha</taxon>
        <taxon>Isotomoidea</taxon>
        <taxon>Isotomidae</taxon>
        <taxon>Proisotominae</taxon>
        <taxon>Folsomia</taxon>
    </lineage>
</organism>
<evidence type="ECO:0008006" key="4">
    <source>
        <dbReference type="Google" id="ProtNLM"/>
    </source>
</evidence>
<proteinExistence type="predicted"/>
<keyword evidence="1" id="KW-0812">Transmembrane</keyword>
<gene>
    <name evidence="2" type="ORF">Fcan01_08307</name>
</gene>
<keyword evidence="1" id="KW-1133">Transmembrane helix</keyword>
<feature type="transmembrane region" description="Helical" evidence="1">
    <location>
        <begin position="166"/>
        <end position="189"/>
    </location>
</feature>
<name>A0A226EKR9_FOLCA</name>
<protein>
    <recommendedName>
        <fullName evidence="4">Odorant receptor</fullName>
    </recommendedName>
</protein>